<dbReference type="PANTHER" id="PTHR12308:SF73">
    <property type="entry name" value="ANOCTAMIN"/>
    <property type="match status" value="1"/>
</dbReference>
<comment type="caution">
    <text evidence="8">The sequence shown here is derived from an EMBL/GenBank/DDBJ whole genome shotgun (WGS) entry which is preliminary data.</text>
</comment>
<proteinExistence type="predicted"/>
<keyword evidence="3 5" id="KW-1133">Transmembrane helix</keyword>
<feature type="transmembrane region" description="Helical" evidence="5">
    <location>
        <begin position="282"/>
        <end position="307"/>
    </location>
</feature>
<dbReference type="EMBL" id="SGPM01000031">
    <property type="protein sequence ID" value="THH32040.1"/>
    <property type="molecule type" value="Genomic_DNA"/>
</dbReference>
<name>A0A4S4N814_9APHY</name>
<dbReference type="GO" id="GO:0032541">
    <property type="term" value="C:cortical endoplasmic reticulum"/>
    <property type="evidence" value="ECO:0007669"/>
    <property type="project" value="TreeGrafter"/>
</dbReference>
<feature type="transmembrane region" description="Helical" evidence="5">
    <location>
        <begin position="674"/>
        <end position="696"/>
    </location>
</feature>
<feature type="domain" description="Anoctamin alpha-beta plait" evidence="7">
    <location>
        <begin position="20"/>
        <end position="152"/>
    </location>
</feature>
<organism evidence="8 9">
    <name type="scientific">Antrodiella citrinella</name>
    <dbReference type="NCBI Taxonomy" id="2447956"/>
    <lineage>
        <taxon>Eukaryota</taxon>
        <taxon>Fungi</taxon>
        <taxon>Dikarya</taxon>
        <taxon>Basidiomycota</taxon>
        <taxon>Agaricomycotina</taxon>
        <taxon>Agaricomycetes</taxon>
        <taxon>Polyporales</taxon>
        <taxon>Steccherinaceae</taxon>
        <taxon>Antrodiella</taxon>
    </lineage>
</organism>
<keyword evidence="4 5" id="KW-0472">Membrane</keyword>
<evidence type="ECO:0008006" key="10">
    <source>
        <dbReference type="Google" id="ProtNLM"/>
    </source>
</evidence>
<evidence type="ECO:0000256" key="2">
    <source>
        <dbReference type="ARBA" id="ARBA00022692"/>
    </source>
</evidence>
<dbReference type="AlphaFoldDB" id="A0A4S4N814"/>
<keyword evidence="9" id="KW-1185">Reference proteome</keyword>
<evidence type="ECO:0000313" key="9">
    <source>
        <dbReference type="Proteomes" id="UP000308730"/>
    </source>
</evidence>
<keyword evidence="2 5" id="KW-0812">Transmembrane</keyword>
<dbReference type="GO" id="GO:0016020">
    <property type="term" value="C:membrane"/>
    <property type="evidence" value="ECO:0007669"/>
    <property type="project" value="UniProtKB-SubCell"/>
</dbReference>
<evidence type="ECO:0000313" key="8">
    <source>
        <dbReference type="EMBL" id="THH32040.1"/>
    </source>
</evidence>
<reference evidence="8 9" key="1">
    <citation type="submission" date="2019-02" db="EMBL/GenBank/DDBJ databases">
        <title>Genome sequencing of the rare red list fungi Antrodiella citrinella (Flaviporus citrinellus).</title>
        <authorList>
            <person name="Buettner E."/>
            <person name="Kellner H."/>
        </authorList>
    </citation>
    <scope>NUCLEOTIDE SEQUENCE [LARGE SCALE GENOMIC DNA]</scope>
    <source>
        <strain evidence="8 9">DSM 108506</strain>
    </source>
</reference>
<evidence type="ECO:0000256" key="5">
    <source>
        <dbReference type="SAM" id="Phobius"/>
    </source>
</evidence>
<feature type="transmembrane region" description="Helical" evidence="5">
    <location>
        <begin position="362"/>
        <end position="386"/>
    </location>
</feature>
<feature type="transmembrane region" description="Helical" evidence="5">
    <location>
        <begin position="226"/>
        <end position="244"/>
    </location>
</feature>
<dbReference type="PANTHER" id="PTHR12308">
    <property type="entry name" value="ANOCTAMIN"/>
    <property type="match status" value="1"/>
</dbReference>
<evidence type="ECO:0000256" key="4">
    <source>
        <dbReference type="ARBA" id="ARBA00023136"/>
    </source>
</evidence>
<dbReference type="InterPro" id="IPR049452">
    <property type="entry name" value="Anoctamin_TM"/>
</dbReference>
<gene>
    <name evidence="8" type="ORF">EUX98_g2150</name>
</gene>
<evidence type="ECO:0000256" key="1">
    <source>
        <dbReference type="ARBA" id="ARBA00004141"/>
    </source>
</evidence>
<feature type="transmembrane region" description="Helical" evidence="5">
    <location>
        <begin position="319"/>
        <end position="342"/>
    </location>
</feature>
<accession>A0A4S4N814</accession>
<evidence type="ECO:0000259" key="7">
    <source>
        <dbReference type="Pfam" id="PF20877"/>
    </source>
</evidence>
<dbReference type="Pfam" id="PF20877">
    <property type="entry name" value="Anoctamin_N"/>
    <property type="match status" value="1"/>
</dbReference>
<comment type="subcellular location">
    <subcellularLocation>
        <location evidence="1">Membrane</location>
        <topology evidence="1">Multi-pass membrane protein</topology>
    </subcellularLocation>
</comment>
<dbReference type="Proteomes" id="UP000308730">
    <property type="component" value="Unassembled WGS sequence"/>
</dbReference>
<dbReference type="Pfam" id="PF04547">
    <property type="entry name" value="Anoctamin"/>
    <property type="match status" value="1"/>
</dbReference>
<feature type="transmembrane region" description="Helical" evidence="5">
    <location>
        <begin position="192"/>
        <end position="219"/>
    </location>
</feature>
<dbReference type="InterPro" id="IPR049456">
    <property type="entry name" value="Anoctamin_N_fung"/>
</dbReference>
<protein>
    <recommendedName>
        <fullName evidence="10">DUF590-domain-containing protein</fullName>
    </recommendedName>
</protein>
<dbReference type="GO" id="GO:0005254">
    <property type="term" value="F:chloride channel activity"/>
    <property type="evidence" value="ECO:0007669"/>
    <property type="project" value="TreeGrafter"/>
</dbReference>
<feature type="domain" description="Anoctamin transmembrane" evidence="6">
    <location>
        <begin position="185"/>
        <end position="703"/>
    </location>
</feature>
<evidence type="ECO:0000256" key="3">
    <source>
        <dbReference type="ARBA" id="ARBA00022989"/>
    </source>
</evidence>
<dbReference type="InterPro" id="IPR007632">
    <property type="entry name" value="Anoctamin"/>
</dbReference>
<sequence>MSEPVPDSPSPPISGMAPTVDLVVVFRSAAGKVYSKAQARQNIQAADKQYRILLDTLRTGGLRAVGKRGEREGQLLVLVSCPPTLLKRLAQRERHTDFLSGLPSKHSIGGDDLESTPLCPADHLRLIHSYVTATEEDGGLGLYPLSKQWDRVESIMALHDHLFNDTWIHSWTTRQLGFPEFDKLKEQFGESVALYFAFLSAYTKSLIFISLAGVFFYFFAKQYSPIYSSLVVLWSIVFVEWWRIKQRVLSVRWGTRGSFRVEKRRAHYVAIPWWRRDMRMVASLPVILLFAGVLAVLLTGIFVFEAFVTQLYKGPGNRLVGFTPTVLFTALIPRLLGVYHTYAVRLTNWENHGHQSTHDASLTIKTFALSAIVAYLGLALSAFIYVPFGEEVMSFVQTYLFHRSPSKSWSTSVLSTFGSGPTARVVAATASKVDDSIGAEIHHQTARGFWETDGVNARSKLNSSRLQDQMFAFTVTNQVVDTFLEVGLPFVLRAVENFRNGKGLSFAPPAGGSTNGGAKKKRVMFEDEASESEVAKSANGKEEREFMERVRREVALPEYTLFADYSEMVTQFGYVALWSTIWPLAPVMSLLNNWLELRSDAFKITVHTRRPVPSRSDTIGPWLDSLTFLTWLAALTNSALVYLFRPSDHCKPLGTSLSYKHHRLANQDTSTRDLLFTAMLVALAASHGYMIVRVLVRHVLERLLWKGSKEEKEAERLETVVKKEYLKSLGVAEVAKAVEEEKHHVGGGSGKADGARVMSGGEKAFWEFDEGLQELEKGIKDA</sequence>
<evidence type="ECO:0000259" key="6">
    <source>
        <dbReference type="Pfam" id="PF04547"/>
    </source>
</evidence>
<dbReference type="OrthoDB" id="296386at2759"/>